<name>A0A8S5V1D2_9CAUD</name>
<reference evidence="1" key="1">
    <citation type="journal article" date="2021" name="Proc. Natl. Acad. Sci. U.S.A.">
        <title>A Catalog of Tens of Thousands of Viruses from Human Metagenomes Reveals Hidden Associations with Chronic Diseases.</title>
        <authorList>
            <person name="Tisza M.J."/>
            <person name="Buck C.B."/>
        </authorList>
    </citation>
    <scope>NUCLEOTIDE SEQUENCE</scope>
    <source>
        <strain evidence="1">Ct3r22</strain>
    </source>
</reference>
<sequence length="81" mass="9332">MKSSEFKQVLIQAEKSIKNGRVFGVLELPKNSLGAEVIYYDMNRNSSISLCSRDWSIDLAWSKLKKGEQKEIIEIVENFIH</sequence>
<organism evidence="1">
    <name type="scientific">Siphoviridae sp. ct3r22</name>
    <dbReference type="NCBI Taxonomy" id="2825325"/>
    <lineage>
        <taxon>Viruses</taxon>
        <taxon>Duplodnaviria</taxon>
        <taxon>Heunggongvirae</taxon>
        <taxon>Uroviricota</taxon>
        <taxon>Caudoviricetes</taxon>
    </lineage>
</organism>
<proteinExistence type="predicted"/>
<evidence type="ECO:0000313" key="1">
    <source>
        <dbReference type="EMBL" id="DAG00415.1"/>
    </source>
</evidence>
<protein>
    <submittedName>
        <fullName evidence="1">Uncharacterized protein</fullName>
    </submittedName>
</protein>
<dbReference type="EMBL" id="BK016180">
    <property type="protein sequence ID" value="DAG00415.1"/>
    <property type="molecule type" value="Genomic_DNA"/>
</dbReference>
<accession>A0A8S5V1D2</accession>